<feature type="region of interest" description="Disordered" evidence="1">
    <location>
        <begin position="1"/>
        <end position="31"/>
    </location>
</feature>
<keyword evidence="3" id="KW-1185">Reference proteome</keyword>
<accession>A0ABN9U9D5</accession>
<organism evidence="2 3">
    <name type="scientific">Prorocentrum cordatum</name>
    <dbReference type="NCBI Taxonomy" id="2364126"/>
    <lineage>
        <taxon>Eukaryota</taxon>
        <taxon>Sar</taxon>
        <taxon>Alveolata</taxon>
        <taxon>Dinophyceae</taxon>
        <taxon>Prorocentrales</taxon>
        <taxon>Prorocentraceae</taxon>
        <taxon>Prorocentrum</taxon>
    </lineage>
</organism>
<gene>
    <name evidence="2" type="ORF">PCOR1329_LOCUS46312</name>
</gene>
<feature type="compositionally biased region" description="Basic and acidic residues" evidence="1">
    <location>
        <begin position="220"/>
        <end position="229"/>
    </location>
</feature>
<reference evidence="2" key="1">
    <citation type="submission" date="2023-10" db="EMBL/GenBank/DDBJ databases">
        <authorList>
            <person name="Chen Y."/>
            <person name="Shah S."/>
            <person name="Dougan E. K."/>
            <person name="Thang M."/>
            <person name="Chan C."/>
        </authorList>
    </citation>
    <scope>NUCLEOTIDE SEQUENCE [LARGE SCALE GENOMIC DNA]</scope>
</reference>
<dbReference type="EMBL" id="CAUYUJ010015571">
    <property type="protein sequence ID" value="CAK0855695.1"/>
    <property type="molecule type" value="Genomic_DNA"/>
</dbReference>
<name>A0ABN9U9D5_9DINO</name>
<feature type="region of interest" description="Disordered" evidence="1">
    <location>
        <begin position="65"/>
        <end position="241"/>
    </location>
</feature>
<evidence type="ECO:0000313" key="3">
    <source>
        <dbReference type="Proteomes" id="UP001189429"/>
    </source>
</evidence>
<evidence type="ECO:0000256" key="1">
    <source>
        <dbReference type="SAM" id="MobiDB-lite"/>
    </source>
</evidence>
<feature type="compositionally biased region" description="Low complexity" evidence="1">
    <location>
        <begin position="168"/>
        <end position="180"/>
    </location>
</feature>
<comment type="caution">
    <text evidence="2">The sequence shown here is derived from an EMBL/GenBank/DDBJ whole genome shotgun (WGS) entry which is preliminary data.</text>
</comment>
<dbReference type="Proteomes" id="UP001189429">
    <property type="component" value="Unassembled WGS sequence"/>
</dbReference>
<protein>
    <submittedName>
        <fullName evidence="2">Uncharacterized protein</fullName>
    </submittedName>
</protein>
<feature type="compositionally biased region" description="Low complexity" evidence="1">
    <location>
        <begin position="123"/>
        <end position="134"/>
    </location>
</feature>
<feature type="compositionally biased region" description="Gly residues" evidence="1">
    <location>
        <begin position="151"/>
        <end position="162"/>
    </location>
</feature>
<sequence length="347" mass="35728">MSRRRSAGRRANLQACWPPPSEGPNERCESAAARMVVPPPALPRPAPCAQSAALARGGLQVSREIGRKGEAGVGGGGEGGGGGGGCSVPKKAPSTIIDEPPHVAGVQLRDAKRGRNPPPRSPRAPIASPSPINAEEAVEVRNDSNKPQPRKGGGGGGGGGTGGRRRQTIPGTPGLKALAGAPPPPGAAAFCASLSGEPPRLKEGGGGRRLPINESQPRGEVSRPRTRKEEEEEEEEVRGTRRFCRAHWSQQALHSPAAALRHAVREPLSLPAGPLPAVGAASGARSSTSRVSSLILVVKAGVYPSPPSTAPSIRRHSMAASASIATATRARLLQAEEELELLERAVK</sequence>
<proteinExistence type="predicted"/>
<evidence type="ECO:0000313" key="2">
    <source>
        <dbReference type="EMBL" id="CAK0855695.1"/>
    </source>
</evidence>
<feature type="compositionally biased region" description="Gly residues" evidence="1">
    <location>
        <begin position="71"/>
        <end position="86"/>
    </location>
</feature>